<dbReference type="Proteomes" id="UP000663860">
    <property type="component" value="Unassembled WGS sequence"/>
</dbReference>
<comment type="caution">
    <text evidence="2">The sequence shown here is derived from an EMBL/GenBank/DDBJ whole genome shotgun (WGS) entry which is preliminary data.</text>
</comment>
<name>A0A815AUJ9_9BILA</name>
<evidence type="ECO:0000256" key="1">
    <source>
        <dbReference type="SAM" id="MobiDB-lite"/>
    </source>
</evidence>
<proteinExistence type="predicted"/>
<evidence type="ECO:0000313" key="3">
    <source>
        <dbReference type="Proteomes" id="UP000663860"/>
    </source>
</evidence>
<dbReference type="EMBL" id="CAJNOE010000532">
    <property type="protein sequence ID" value="CAF1259135.1"/>
    <property type="molecule type" value="Genomic_DNA"/>
</dbReference>
<reference evidence="2" key="1">
    <citation type="submission" date="2021-02" db="EMBL/GenBank/DDBJ databases">
        <authorList>
            <person name="Nowell W R."/>
        </authorList>
    </citation>
    <scope>NUCLEOTIDE SEQUENCE</scope>
</reference>
<sequence length="280" mass="32405">MTPKTITFELNNATSSCHTIHTYRTNIEQQRCYPLLINFAHRCCKHAQENNCLTALKHGIRQCLMFKKEIVNTDPMFANRNKNILNRKRGAGYWLWKPFILLQELYLARDGDIIVYSDAAVNFIGNISYLTKLTEDQDIVVFKLLKIYGLHTMLSFCIWQESSLTKRDALIVLDVDKPEYTTTSAGLASYIVVKRSFTSLRFVSEWLTYAQDSRVITDDDNVLGSANYPDFHAHRHDQSILSLLAKKWKLTVYPDPSQYGEGEKSQRPYPAIFDHHRSKN</sequence>
<accession>A0A815AUJ9</accession>
<feature type="region of interest" description="Disordered" evidence="1">
    <location>
        <begin position="258"/>
        <end position="280"/>
    </location>
</feature>
<gene>
    <name evidence="2" type="ORF">IZO911_LOCUS31787</name>
</gene>
<protein>
    <submittedName>
        <fullName evidence="2">Uncharacterized protein</fullName>
    </submittedName>
</protein>
<dbReference type="AlphaFoldDB" id="A0A815AUJ9"/>
<evidence type="ECO:0000313" key="2">
    <source>
        <dbReference type="EMBL" id="CAF1259135.1"/>
    </source>
</evidence>
<organism evidence="2 3">
    <name type="scientific">Adineta steineri</name>
    <dbReference type="NCBI Taxonomy" id="433720"/>
    <lineage>
        <taxon>Eukaryota</taxon>
        <taxon>Metazoa</taxon>
        <taxon>Spiralia</taxon>
        <taxon>Gnathifera</taxon>
        <taxon>Rotifera</taxon>
        <taxon>Eurotatoria</taxon>
        <taxon>Bdelloidea</taxon>
        <taxon>Adinetida</taxon>
        <taxon>Adinetidae</taxon>
        <taxon>Adineta</taxon>
    </lineage>
</organism>